<keyword evidence="2" id="KW-1185">Reference proteome</keyword>
<gene>
    <name evidence="1" type="ORF">IZ6_10100</name>
</gene>
<proteinExistence type="predicted"/>
<dbReference type="Proteomes" id="UP000515317">
    <property type="component" value="Chromosome"/>
</dbReference>
<reference evidence="1 2" key="1">
    <citation type="submission" date="2020-08" db="EMBL/GenBank/DDBJ databases">
        <title>Genome sequence of Rhizobiales bacterium strain IZ6.</title>
        <authorList>
            <person name="Nakai R."/>
            <person name="Naganuma T."/>
        </authorList>
    </citation>
    <scope>NUCLEOTIDE SEQUENCE [LARGE SCALE GENOMIC DNA]</scope>
    <source>
        <strain evidence="1 2">IZ6</strain>
    </source>
</reference>
<name>A0A6S6QRB0_9HYPH</name>
<evidence type="ECO:0000313" key="2">
    <source>
        <dbReference type="Proteomes" id="UP000515317"/>
    </source>
</evidence>
<protein>
    <submittedName>
        <fullName evidence="1">Uncharacterized protein</fullName>
    </submittedName>
</protein>
<evidence type="ECO:0000313" key="1">
    <source>
        <dbReference type="EMBL" id="BCJ90275.1"/>
    </source>
</evidence>
<dbReference type="RefSeq" id="WP_222876911.1">
    <property type="nucleotide sequence ID" value="NZ_AP023361.1"/>
</dbReference>
<accession>A0A6S6QRB0</accession>
<sequence length="220" mass="25512">MGDFERPKPSVLSDDVLPFGGELASKYRKEPRSKFPFTDNERELRDRAWSLLMPQLEKQFFMGWLAEIRRTRILTVEKTVPKRGDYVRELLTEDFRSSGARFARLEMDIQNDRVRYPLFVQSANVVASFDRVRERSLAEVPDASDEEVQSALARIEENRWLVYAVQTSMRERVDIYRYAFQRLMMQTPDATAVGAERALLALEADIGVLPAQMPMKLVSK</sequence>
<dbReference type="EMBL" id="AP023361">
    <property type="protein sequence ID" value="BCJ90275.1"/>
    <property type="molecule type" value="Genomic_DNA"/>
</dbReference>
<dbReference type="KEGG" id="tso:IZ6_10100"/>
<organism evidence="1 2">
    <name type="scientific">Terrihabitans soli</name>
    <dbReference type="NCBI Taxonomy" id="708113"/>
    <lineage>
        <taxon>Bacteria</taxon>
        <taxon>Pseudomonadati</taxon>
        <taxon>Pseudomonadota</taxon>
        <taxon>Alphaproteobacteria</taxon>
        <taxon>Hyphomicrobiales</taxon>
        <taxon>Terrihabitans</taxon>
    </lineage>
</organism>
<dbReference type="AlphaFoldDB" id="A0A6S6QRB0"/>